<accession>A0A0C2SZ25</accession>
<evidence type="ECO:0000313" key="3">
    <source>
        <dbReference type="Proteomes" id="UP000054549"/>
    </source>
</evidence>
<gene>
    <name evidence="2" type="ORF">M378DRAFT_14839</name>
</gene>
<organism evidence="2 3">
    <name type="scientific">Amanita muscaria (strain Koide BX008)</name>
    <dbReference type="NCBI Taxonomy" id="946122"/>
    <lineage>
        <taxon>Eukaryota</taxon>
        <taxon>Fungi</taxon>
        <taxon>Dikarya</taxon>
        <taxon>Basidiomycota</taxon>
        <taxon>Agaricomycotina</taxon>
        <taxon>Agaricomycetes</taxon>
        <taxon>Agaricomycetidae</taxon>
        <taxon>Agaricales</taxon>
        <taxon>Pluteineae</taxon>
        <taxon>Amanitaceae</taxon>
        <taxon>Amanita</taxon>
    </lineage>
</organism>
<feature type="compositionally biased region" description="Basic residues" evidence="1">
    <location>
        <begin position="40"/>
        <end position="50"/>
    </location>
</feature>
<dbReference type="HOGENOM" id="CLU_2014693_0_0_1"/>
<feature type="compositionally biased region" description="Polar residues" evidence="1">
    <location>
        <begin position="55"/>
        <end position="70"/>
    </location>
</feature>
<dbReference type="Proteomes" id="UP000054549">
    <property type="component" value="Unassembled WGS sequence"/>
</dbReference>
<protein>
    <submittedName>
        <fullName evidence="2">Uncharacterized protein</fullName>
    </submittedName>
</protein>
<feature type="region of interest" description="Disordered" evidence="1">
    <location>
        <begin position="31"/>
        <end position="107"/>
    </location>
</feature>
<name>A0A0C2SZ25_AMAMK</name>
<dbReference type="AlphaFoldDB" id="A0A0C2SZ25"/>
<proteinExistence type="predicted"/>
<reference evidence="2 3" key="1">
    <citation type="submission" date="2014-04" db="EMBL/GenBank/DDBJ databases">
        <title>Evolutionary Origins and Diversification of the Mycorrhizal Mutualists.</title>
        <authorList>
            <consortium name="DOE Joint Genome Institute"/>
            <consortium name="Mycorrhizal Genomics Consortium"/>
            <person name="Kohler A."/>
            <person name="Kuo A."/>
            <person name="Nagy L.G."/>
            <person name="Floudas D."/>
            <person name="Copeland A."/>
            <person name="Barry K.W."/>
            <person name="Cichocki N."/>
            <person name="Veneault-Fourrey C."/>
            <person name="LaButti K."/>
            <person name="Lindquist E.A."/>
            <person name="Lipzen A."/>
            <person name="Lundell T."/>
            <person name="Morin E."/>
            <person name="Murat C."/>
            <person name="Riley R."/>
            <person name="Ohm R."/>
            <person name="Sun H."/>
            <person name="Tunlid A."/>
            <person name="Henrissat B."/>
            <person name="Grigoriev I.V."/>
            <person name="Hibbett D.S."/>
            <person name="Martin F."/>
        </authorList>
    </citation>
    <scope>NUCLEOTIDE SEQUENCE [LARGE SCALE GENOMIC DNA]</scope>
    <source>
        <strain evidence="2 3">Koide BX008</strain>
    </source>
</reference>
<evidence type="ECO:0000313" key="2">
    <source>
        <dbReference type="EMBL" id="KIL59409.1"/>
    </source>
</evidence>
<evidence type="ECO:0000256" key="1">
    <source>
        <dbReference type="SAM" id="MobiDB-lite"/>
    </source>
</evidence>
<keyword evidence="3" id="KW-1185">Reference proteome</keyword>
<sequence>MAKAAALASEESENAVIDKFFQESGPLAGIIGSGSSSKGIKGKARSRRKALGATAASSSRLRAPNPNNEGNAMPDGFPMSDEGFPPALSPLHGASPDNDGDVVPDENLTPCESFLLKSIPPLS</sequence>
<dbReference type="InParanoid" id="A0A0C2SZ25"/>
<dbReference type="EMBL" id="KN818316">
    <property type="protein sequence ID" value="KIL59409.1"/>
    <property type="molecule type" value="Genomic_DNA"/>
</dbReference>